<dbReference type="SUPFAM" id="SSF50249">
    <property type="entry name" value="Nucleic acid-binding proteins"/>
    <property type="match status" value="1"/>
</dbReference>
<organism evidence="7 8">
    <name type="scientific">Thermosipho ferrireducens</name>
    <dbReference type="NCBI Taxonomy" id="2571116"/>
    <lineage>
        <taxon>Bacteria</taxon>
        <taxon>Thermotogati</taxon>
        <taxon>Thermotogota</taxon>
        <taxon>Thermotogae</taxon>
        <taxon>Thermotogales</taxon>
        <taxon>Fervidobacteriaceae</taxon>
        <taxon>Thermosipho</taxon>
    </lineage>
</organism>
<dbReference type="InterPro" id="IPR004659">
    <property type="entry name" value="RNase_E/G"/>
</dbReference>
<dbReference type="InterPro" id="IPR012340">
    <property type="entry name" value="NA-bd_OB-fold"/>
</dbReference>
<keyword evidence="4" id="KW-0460">Magnesium</keyword>
<evidence type="ECO:0000256" key="5">
    <source>
        <dbReference type="ARBA" id="ARBA00022884"/>
    </source>
</evidence>
<proteinExistence type="predicted"/>
<sequence>MGKILVLNTVFEQLQCAVIESGKLVELFFEENEKLAGNIYLGRLDRAVNALEAVFVNIGESKNGFLRMKDISKAYQDFFKLKKLTPKLKLLVQVKKDPTGSKGAQLTTNISLAGRYVVIFPFSNTKGVSKKIIDEDERERLYNLANTYSEKYKLGIVLRTASEGVDETHIEDEIITLVETWESILSTFKRARKPRLLYSEKSAADYIFKEKLSRDVELIITNLPEHVQIISRYIKGYPKRPKIEIIDGDTFQYAGIYEKSKELFRRRVNLPSGGEIIIDRTEALTVIDVNSKHFVSGENQQETAFRTNLEAAEEICRQLRLRNIGGIIIIDFIDMTSQEAKEAVLNKMKEETTKDKSKIEILGFTKLGLLELTRKRTIRSFDELTGVKCPSCKGYGFVPSPKIIIRELFDKLSEKPENVKEVIIKLHPSLKEYISRKDVKKAVNMEVHIHFTHYNPASFEITWKK</sequence>
<dbReference type="Gene3D" id="2.40.50.140">
    <property type="entry name" value="Nucleic acid-binding proteins"/>
    <property type="match status" value="1"/>
</dbReference>
<evidence type="ECO:0000256" key="2">
    <source>
        <dbReference type="ARBA" id="ARBA00022723"/>
    </source>
</evidence>
<accession>A0ABX7S6T6</accession>
<dbReference type="InterPro" id="IPR019307">
    <property type="entry name" value="RNA-bd_AU-1/RNase_E/G"/>
</dbReference>
<keyword evidence="2" id="KW-0479">Metal-binding</keyword>
<keyword evidence="3" id="KW-0378">Hydrolase</keyword>
<dbReference type="PANTHER" id="PTHR30001:SF0">
    <property type="entry name" value="RIBONUCLEASE G"/>
    <property type="match status" value="1"/>
</dbReference>
<evidence type="ECO:0000256" key="4">
    <source>
        <dbReference type="ARBA" id="ARBA00022842"/>
    </source>
</evidence>
<dbReference type="CDD" id="cd04453">
    <property type="entry name" value="S1_RNase_E"/>
    <property type="match status" value="1"/>
</dbReference>
<reference evidence="7 8" key="1">
    <citation type="submission" date="2021-03" db="EMBL/GenBank/DDBJ databases">
        <title>Thermosipho ferrireducens sp.nov., an anaerobic thermophilic iron-reducing bacterium isolated from a deep-sea hydrothermal sulfide deposits.</title>
        <authorList>
            <person name="Zeng X."/>
            <person name="Chen Y."/>
            <person name="Shao Z."/>
        </authorList>
    </citation>
    <scope>NUCLEOTIDE SEQUENCE [LARGE SCALE GENOMIC DNA]</scope>
    <source>
        <strain evidence="7 8">JL129W03</strain>
    </source>
</reference>
<keyword evidence="8" id="KW-1185">Reference proteome</keyword>
<dbReference type="Proteomes" id="UP000671862">
    <property type="component" value="Chromosome"/>
</dbReference>
<dbReference type="NCBIfam" id="TIGR00757">
    <property type="entry name" value="RNaseEG"/>
    <property type="match status" value="1"/>
</dbReference>
<evidence type="ECO:0000313" key="7">
    <source>
        <dbReference type="EMBL" id="QTA37613.1"/>
    </source>
</evidence>
<protein>
    <submittedName>
        <fullName evidence="7">Rne/Rng family ribonuclease</fullName>
    </submittedName>
</protein>
<dbReference type="EMBL" id="CP071446">
    <property type="protein sequence ID" value="QTA37613.1"/>
    <property type="molecule type" value="Genomic_DNA"/>
</dbReference>
<evidence type="ECO:0000256" key="1">
    <source>
        <dbReference type="ARBA" id="ARBA00001946"/>
    </source>
</evidence>
<evidence type="ECO:0000313" key="8">
    <source>
        <dbReference type="Proteomes" id="UP000671862"/>
    </source>
</evidence>
<dbReference type="PANTHER" id="PTHR30001">
    <property type="entry name" value="RIBONUCLEASE"/>
    <property type="match status" value="1"/>
</dbReference>
<gene>
    <name evidence="7" type="ORF">JYK00_07735</name>
</gene>
<keyword evidence="5" id="KW-0694">RNA-binding</keyword>
<comment type="cofactor">
    <cofactor evidence="1">
        <name>Mg(2+)</name>
        <dbReference type="ChEBI" id="CHEBI:18420"/>
    </cofactor>
</comment>
<evidence type="ECO:0000256" key="3">
    <source>
        <dbReference type="ARBA" id="ARBA00022801"/>
    </source>
</evidence>
<evidence type="ECO:0000259" key="6">
    <source>
        <dbReference type="Pfam" id="PF10150"/>
    </source>
</evidence>
<feature type="domain" description="RNA-binding protein AU-1/Ribonuclease E/G" evidence="6">
    <location>
        <begin position="111"/>
        <end position="377"/>
    </location>
</feature>
<dbReference type="Pfam" id="PF10150">
    <property type="entry name" value="RNase_E_G"/>
    <property type="match status" value="1"/>
</dbReference>
<name>A0ABX7S6T6_9BACT</name>
<dbReference type="RefSeq" id="WP_207566337.1">
    <property type="nucleotide sequence ID" value="NZ_CP071446.1"/>
</dbReference>